<protein>
    <submittedName>
        <fullName evidence="2">Membrane integrity-associated transporter subunit PqiC</fullName>
    </submittedName>
</protein>
<dbReference type="Pfam" id="PF03886">
    <property type="entry name" value="ABC_trans_aux"/>
    <property type="match status" value="1"/>
</dbReference>
<proteinExistence type="predicted"/>
<dbReference type="InterPro" id="IPR005586">
    <property type="entry name" value="ABC_trans_aux"/>
</dbReference>
<sequence length="177" mass="18710">MPKSSLLPLAGLFALLGGCSSAPVHYHTLLPAQPGSPASGQVRVERVLLPPQVDRSQMVVRQGGSGLVILETEWWGANLVDEFGNALQDQLGAPAPGASLLRVEVQRFDSVPGQYSLLEAQWRLRKHGSEKSLTCHSSLQSPAENSVDSLVSAHQSNLRKLAEQVARASAGGASACP</sequence>
<evidence type="ECO:0000313" key="2">
    <source>
        <dbReference type="EMBL" id="QEY71768.1"/>
    </source>
</evidence>
<dbReference type="SUPFAM" id="SSF159594">
    <property type="entry name" value="XCC0632-like"/>
    <property type="match status" value="1"/>
</dbReference>
<dbReference type="OrthoDB" id="5949767at2"/>
<dbReference type="RefSeq" id="WP_081520008.1">
    <property type="nucleotide sequence ID" value="NZ_CP043626.1"/>
</dbReference>
<dbReference type="KEGG" id="pden:F1C79_09085"/>
<feature type="domain" description="ABC-type transport auxiliary lipoprotein component" evidence="1">
    <location>
        <begin position="32"/>
        <end position="166"/>
    </location>
</feature>
<accession>A0A9X7R3Y6</accession>
<organism evidence="2 3">
    <name type="scientific">Pseudomonas denitrificans</name>
    <dbReference type="NCBI Taxonomy" id="43306"/>
    <lineage>
        <taxon>Bacteria</taxon>
        <taxon>Pseudomonadati</taxon>
        <taxon>Pseudomonadota</taxon>
        <taxon>Gammaproteobacteria</taxon>
        <taxon>Pseudomonadales</taxon>
        <taxon>Pseudomonadaceae</taxon>
        <taxon>Halopseudomonas</taxon>
    </lineage>
</organism>
<dbReference type="PROSITE" id="PS51257">
    <property type="entry name" value="PROKAR_LIPOPROTEIN"/>
    <property type="match status" value="1"/>
</dbReference>
<name>A0A9X7R3Y6_PSEDE</name>
<keyword evidence="3" id="KW-1185">Reference proteome</keyword>
<evidence type="ECO:0000313" key="3">
    <source>
        <dbReference type="Proteomes" id="UP000326659"/>
    </source>
</evidence>
<gene>
    <name evidence="2" type="ORF">F1C79_09085</name>
</gene>
<dbReference type="Proteomes" id="UP000326659">
    <property type="component" value="Chromosome"/>
</dbReference>
<dbReference type="AlphaFoldDB" id="A0A9X7R3Y6"/>
<dbReference type="EMBL" id="CP043626">
    <property type="protein sequence ID" value="QEY71768.1"/>
    <property type="molecule type" value="Genomic_DNA"/>
</dbReference>
<dbReference type="Gene3D" id="3.40.50.10610">
    <property type="entry name" value="ABC-type transport auxiliary lipoprotein component"/>
    <property type="match status" value="1"/>
</dbReference>
<reference evidence="2 3" key="1">
    <citation type="submission" date="2019-09" db="EMBL/GenBank/DDBJ databases">
        <title>Prosopis cineraria nodule microbiome.</title>
        <authorList>
            <person name="Chaluvadi S.R."/>
            <person name="Ali R."/>
            <person name="Wang X."/>
        </authorList>
    </citation>
    <scope>NUCLEOTIDE SEQUENCE [LARGE SCALE GENOMIC DNA]</scope>
    <source>
        <strain evidence="2 3">BG1</strain>
    </source>
</reference>
<evidence type="ECO:0000259" key="1">
    <source>
        <dbReference type="Pfam" id="PF03886"/>
    </source>
</evidence>